<dbReference type="EMBL" id="JACXVP010000003">
    <property type="protein sequence ID" value="KAG5615375.1"/>
    <property type="molecule type" value="Genomic_DNA"/>
</dbReference>
<organism evidence="1 2">
    <name type="scientific">Solanum commersonii</name>
    <name type="common">Commerson's wild potato</name>
    <name type="synonym">Commerson's nightshade</name>
    <dbReference type="NCBI Taxonomy" id="4109"/>
    <lineage>
        <taxon>Eukaryota</taxon>
        <taxon>Viridiplantae</taxon>
        <taxon>Streptophyta</taxon>
        <taxon>Embryophyta</taxon>
        <taxon>Tracheophyta</taxon>
        <taxon>Spermatophyta</taxon>
        <taxon>Magnoliopsida</taxon>
        <taxon>eudicotyledons</taxon>
        <taxon>Gunneridae</taxon>
        <taxon>Pentapetalae</taxon>
        <taxon>asterids</taxon>
        <taxon>lamiids</taxon>
        <taxon>Solanales</taxon>
        <taxon>Solanaceae</taxon>
        <taxon>Solanoideae</taxon>
        <taxon>Solaneae</taxon>
        <taxon>Solanum</taxon>
    </lineage>
</organism>
<keyword evidence="2" id="KW-1185">Reference proteome</keyword>
<gene>
    <name evidence="1" type="ORF">H5410_015199</name>
</gene>
<protein>
    <submittedName>
        <fullName evidence="1">Uncharacterized protein</fullName>
    </submittedName>
</protein>
<evidence type="ECO:0000313" key="2">
    <source>
        <dbReference type="Proteomes" id="UP000824120"/>
    </source>
</evidence>
<sequence length="270" mass="30464">MHTPICQHRTWPAYINQLTSNVAFPHCPWPAHNDQPTSDVACQHRPWPVHISLPTSNVSCQRRLCPAHTDLPTSDVVWMQRPWRAHISQLTLDVACPHCLWFSLVRRVISHAMTLSRSNRQHTYAHVRCWRQTEVTAGVRHRHLVGLVGVLRGRLLACMACVCYAIGRLQKHAVIKFSPPTEVGNDGDWISLATKASASSTTFNVGCQSGCWVCIDEEIHVWRISGIRVVWLGWILASSSDNLSCIASRWWVKRNLGLLDVGLLCCIPYA</sequence>
<proteinExistence type="predicted"/>
<name>A0A9J5ZTR8_SOLCO</name>
<accession>A0A9J5ZTR8</accession>
<dbReference type="AlphaFoldDB" id="A0A9J5ZTR8"/>
<dbReference type="Proteomes" id="UP000824120">
    <property type="component" value="Chromosome 3"/>
</dbReference>
<evidence type="ECO:0000313" key="1">
    <source>
        <dbReference type="EMBL" id="KAG5615375.1"/>
    </source>
</evidence>
<reference evidence="1 2" key="1">
    <citation type="submission" date="2020-09" db="EMBL/GenBank/DDBJ databases">
        <title>De no assembly of potato wild relative species, Solanum commersonii.</title>
        <authorList>
            <person name="Cho K."/>
        </authorList>
    </citation>
    <scope>NUCLEOTIDE SEQUENCE [LARGE SCALE GENOMIC DNA]</scope>
    <source>
        <strain evidence="1">LZ3.2</strain>
        <tissue evidence="1">Leaf</tissue>
    </source>
</reference>
<comment type="caution">
    <text evidence="1">The sequence shown here is derived from an EMBL/GenBank/DDBJ whole genome shotgun (WGS) entry which is preliminary data.</text>
</comment>